<proteinExistence type="predicted"/>
<dbReference type="EMBL" id="LAVV01004058">
    <property type="protein sequence ID" value="KNZ61736.1"/>
    <property type="molecule type" value="Genomic_DNA"/>
</dbReference>
<keyword evidence="2" id="KW-1185">Reference proteome</keyword>
<name>A0A0L6VLT8_9BASI</name>
<gene>
    <name evidence="1" type="ORF">VP01_13653g1</name>
</gene>
<dbReference type="VEuPathDB" id="FungiDB:VP01_13653g1"/>
<dbReference type="AlphaFoldDB" id="A0A0L6VLT8"/>
<sequence length="133" mass="14900">ELEKIKVQNKKKDTNVGPLVDRLVQLCDNFVSYTSAIISKGVADVDMSSAELPREIDNAVFVIALTAYLTEDKKHADLAASRQTWHSCNHSFRQRRFQSALIHNCDHCVFKRIAMALGMPCRCSNMSCLCPIG</sequence>
<reference evidence="1 2" key="1">
    <citation type="submission" date="2015-08" db="EMBL/GenBank/DDBJ databases">
        <title>Next Generation Sequencing and Analysis of the Genome of Puccinia sorghi L Schw, the Causal Agent of Maize Common Rust.</title>
        <authorList>
            <person name="Rochi L."/>
            <person name="Burguener G."/>
            <person name="Darino M."/>
            <person name="Turjanski A."/>
            <person name="Kreff E."/>
            <person name="Dieguez M.J."/>
            <person name="Sacco F."/>
        </authorList>
    </citation>
    <scope>NUCLEOTIDE SEQUENCE [LARGE SCALE GENOMIC DNA]</scope>
    <source>
        <strain evidence="1 2">RO10H11247</strain>
    </source>
</reference>
<dbReference type="Proteomes" id="UP000037035">
    <property type="component" value="Unassembled WGS sequence"/>
</dbReference>
<organism evidence="1 2">
    <name type="scientific">Puccinia sorghi</name>
    <dbReference type="NCBI Taxonomy" id="27349"/>
    <lineage>
        <taxon>Eukaryota</taxon>
        <taxon>Fungi</taxon>
        <taxon>Dikarya</taxon>
        <taxon>Basidiomycota</taxon>
        <taxon>Pucciniomycotina</taxon>
        <taxon>Pucciniomycetes</taxon>
        <taxon>Pucciniales</taxon>
        <taxon>Pucciniaceae</taxon>
        <taxon>Puccinia</taxon>
    </lineage>
</organism>
<comment type="caution">
    <text evidence="1">The sequence shown here is derived from an EMBL/GenBank/DDBJ whole genome shotgun (WGS) entry which is preliminary data.</text>
</comment>
<evidence type="ECO:0000313" key="2">
    <source>
        <dbReference type="Proteomes" id="UP000037035"/>
    </source>
</evidence>
<dbReference type="OrthoDB" id="63533at2759"/>
<accession>A0A0L6VLT8</accession>
<feature type="non-terminal residue" evidence="1">
    <location>
        <position position="1"/>
    </location>
</feature>
<protein>
    <submittedName>
        <fullName evidence="1">Uncharacterized protein</fullName>
    </submittedName>
</protein>
<evidence type="ECO:0000313" key="1">
    <source>
        <dbReference type="EMBL" id="KNZ61736.1"/>
    </source>
</evidence>